<name>A0ABY5YRJ7_9MICC</name>
<feature type="coiled-coil region" evidence="1">
    <location>
        <begin position="111"/>
        <end position="152"/>
    </location>
</feature>
<evidence type="ECO:0000256" key="2">
    <source>
        <dbReference type="SAM" id="MobiDB-lite"/>
    </source>
</evidence>
<evidence type="ECO:0000256" key="3">
    <source>
        <dbReference type="SAM" id="Phobius"/>
    </source>
</evidence>
<keyword evidence="5" id="KW-1185">Reference proteome</keyword>
<organism evidence="4 5">
    <name type="scientific">Arthrobacter zhaoxinii</name>
    <dbReference type="NCBI Taxonomy" id="2964616"/>
    <lineage>
        <taxon>Bacteria</taxon>
        <taxon>Bacillati</taxon>
        <taxon>Actinomycetota</taxon>
        <taxon>Actinomycetes</taxon>
        <taxon>Micrococcales</taxon>
        <taxon>Micrococcaceae</taxon>
        <taxon>Arthrobacter</taxon>
    </lineage>
</organism>
<accession>A0ABY5YRJ7</accession>
<feature type="transmembrane region" description="Helical" evidence="3">
    <location>
        <begin position="82"/>
        <end position="102"/>
    </location>
</feature>
<keyword evidence="1" id="KW-0175">Coiled coil</keyword>
<evidence type="ECO:0008006" key="6">
    <source>
        <dbReference type="Google" id="ProtNLM"/>
    </source>
</evidence>
<dbReference type="EMBL" id="CP104275">
    <property type="protein sequence ID" value="UWX97731.1"/>
    <property type="molecule type" value="Genomic_DNA"/>
</dbReference>
<keyword evidence="3" id="KW-0812">Transmembrane</keyword>
<reference evidence="4" key="1">
    <citation type="submission" date="2022-09" db="EMBL/GenBank/DDBJ databases">
        <title>Novel species in genus Arthrobacter.</title>
        <authorList>
            <person name="Liu Y."/>
        </authorList>
    </citation>
    <scope>NUCLEOTIDE SEQUENCE</scope>
    <source>
        <strain evidence="4">Zg-Y815</strain>
    </source>
</reference>
<keyword evidence="3" id="KW-0472">Membrane</keyword>
<evidence type="ECO:0000313" key="5">
    <source>
        <dbReference type="Proteomes" id="UP001059859"/>
    </source>
</evidence>
<dbReference type="RefSeq" id="WP_260652908.1">
    <property type="nucleotide sequence ID" value="NZ_CP104275.1"/>
</dbReference>
<evidence type="ECO:0000256" key="1">
    <source>
        <dbReference type="SAM" id="Coils"/>
    </source>
</evidence>
<dbReference type="Proteomes" id="UP001059859">
    <property type="component" value="Chromosome"/>
</dbReference>
<proteinExistence type="predicted"/>
<keyword evidence="3" id="KW-1133">Transmembrane helix</keyword>
<sequence length="234" mass="24594">MANEAESRANIDGGSDEGSPGTGPDTTESVSAPAEGEGLAPEQPWTRICPKCSVQNSIPGDYCPNCGASYNRKRTRLSKKTMAIILALVLVLGAGTAIALSVQHSQEVAAQEEADRKASEAAEKAAAEQKKLQEAAEAKAEAQRALRALIVDGLEEAVQKDATERVDAGRLDGPIQRTECTPLGGGSVDDLTAITGTFECIAVNEKKENGSESGYVFSATVNWDAASYSWHLGR</sequence>
<evidence type="ECO:0000313" key="4">
    <source>
        <dbReference type="EMBL" id="UWX97731.1"/>
    </source>
</evidence>
<protein>
    <recommendedName>
        <fullName evidence="6">RanBP2-type domain-containing protein</fullName>
    </recommendedName>
</protein>
<feature type="region of interest" description="Disordered" evidence="2">
    <location>
        <begin position="1"/>
        <end position="44"/>
    </location>
</feature>
<gene>
    <name evidence="4" type="ORF">N2K95_03340</name>
</gene>